<dbReference type="Pfam" id="PF01048">
    <property type="entry name" value="PNP_UDP_1"/>
    <property type="match status" value="1"/>
</dbReference>
<dbReference type="GO" id="GO:0019284">
    <property type="term" value="P:L-methionine salvage from S-adenosylmethionine"/>
    <property type="evidence" value="ECO:0007669"/>
    <property type="project" value="TreeGrafter"/>
</dbReference>
<feature type="region of interest" description="Disordered" evidence="1">
    <location>
        <begin position="157"/>
        <end position="205"/>
    </location>
</feature>
<comment type="caution">
    <text evidence="3">The sequence shown here is derived from an EMBL/GenBank/DDBJ whole genome shotgun (WGS) entry which is preliminary data.</text>
</comment>
<evidence type="ECO:0000313" key="3">
    <source>
        <dbReference type="EMBL" id="KAB2591116.1"/>
    </source>
</evidence>
<proteinExistence type="predicted"/>
<reference evidence="3 4" key="1">
    <citation type="submission" date="2019-09" db="EMBL/GenBank/DDBJ databases">
        <authorList>
            <person name="Liu P."/>
        </authorList>
    </citation>
    <scope>NUCLEOTIDE SEQUENCE [LARGE SCALE GENOMIC DNA]</scope>
    <source>
        <strain evidence="3 4">TRM68085</strain>
    </source>
</reference>
<accession>A0A5N5EJT5</accession>
<organism evidence="3 4">
    <name type="scientific">Streptomyces arboris</name>
    <dbReference type="NCBI Taxonomy" id="2600619"/>
    <lineage>
        <taxon>Bacteria</taxon>
        <taxon>Bacillati</taxon>
        <taxon>Actinomycetota</taxon>
        <taxon>Actinomycetes</taxon>
        <taxon>Kitasatosporales</taxon>
        <taxon>Streptomycetaceae</taxon>
        <taxon>Streptomyces</taxon>
    </lineage>
</organism>
<sequence length="283" mass="29455">MAGTSWKPSALLLDHVRNFPLRRASRDLFTGWSRDALTGCRLPAGLRPAAGPELHVAPVATGDVVVGSDAFKTVIRNQNRTLAAVEMEAGGAALSAYHSDTADVLVVRGISDHAAKDKTATDRTHDIDGLPNAWRRYAVTNATRLLLKLLAAPDFPWRATGQSDVPATPVTARGPEPGSSRGDGTEPGPAPDGSSPDDRSGKGWFDGRTVAAAMGAATALAVESLLHRRRDVEEAVAAASPPPAQDAENHEARTESADGPDGPDAGSHPSTGPTPDPGRPAVR</sequence>
<protein>
    <submittedName>
        <fullName evidence="3">5'-methylthioadenosine/S-adenosylhomocysteine nucleosidase</fullName>
    </submittedName>
</protein>
<dbReference type="GO" id="GO:0008930">
    <property type="term" value="F:methylthioadenosine nucleosidase activity"/>
    <property type="evidence" value="ECO:0007669"/>
    <property type="project" value="TreeGrafter"/>
</dbReference>
<dbReference type="Proteomes" id="UP000326907">
    <property type="component" value="Unassembled WGS sequence"/>
</dbReference>
<dbReference type="InterPro" id="IPR035994">
    <property type="entry name" value="Nucleoside_phosphorylase_sf"/>
</dbReference>
<evidence type="ECO:0000256" key="1">
    <source>
        <dbReference type="SAM" id="MobiDB-lite"/>
    </source>
</evidence>
<dbReference type="GO" id="GO:0008782">
    <property type="term" value="F:adenosylhomocysteine nucleosidase activity"/>
    <property type="evidence" value="ECO:0007669"/>
    <property type="project" value="TreeGrafter"/>
</dbReference>
<feature type="domain" description="Nucleoside phosphorylase" evidence="2">
    <location>
        <begin position="50"/>
        <end position="150"/>
    </location>
</feature>
<dbReference type="SUPFAM" id="SSF53167">
    <property type="entry name" value="Purine and uridine phosphorylases"/>
    <property type="match status" value="1"/>
</dbReference>
<evidence type="ECO:0000313" key="4">
    <source>
        <dbReference type="Proteomes" id="UP000326907"/>
    </source>
</evidence>
<dbReference type="AlphaFoldDB" id="A0A5N5EJT5"/>
<dbReference type="GO" id="GO:0009116">
    <property type="term" value="P:nucleoside metabolic process"/>
    <property type="evidence" value="ECO:0007669"/>
    <property type="project" value="InterPro"/>
</dbReference>
<dbReference type="GO" id="GO:0005829">
    <property type="term" value="C:cytosol"/>
    <property type="evidence" value="ECO:0007669"/>
    <property type="project" value="TreeGrafter"/>
</dbReference>
<dbReference type="PANTHER" id="PTHR46832:SF1">
    <property type="entry name" value="5'-METHYLTHIOADENOSINE_S-ADENOSYLHOMOCYSTEINE NUCLEOSIDASE"/>
    <property type="match status" value="1"/>
</dbReference>
<feature type="region of interest" description="Disordered" evidence="1">
    <location>
        <begin position="233"/>
        <end position="283"/>
    </location>
</feature>
<feature type="compositionally biased region" description="Basic and acidic residues" evidence="1">
    <location>
        <begin position="247"/>
        <end position="256"/>
    </location>
</feature>
<feature type="compositionally biased region" description="Pro residues" evidence="1">
    <location>
        <begin position="272"/>
        <end position="283"/>
    </location>
</feature>
<gene>
    <name evidence="3" type="ORF">F5983_18325</name>
</gene>
<dbReference type="PANTHER" id="PTHR46832">
    <property type="entry name" value="5'-METHYLTHIOADENOSINE/S-ADENOSYLHOMOCYSTEINE NUCLEOSIDASE"/>
    <property type="match status" value="1"/>
</dbReference>
<dbReference type="Gene3D" id="3.40.50.1580">
    <property type="entry name" value="Nucleoside phosphorylase domain"/>
    <property type="match status" value="1"/>
</dbReference>
<evidence type="ECO:0000259" key="2">
    <source>
        <dbReference type="Pfam" id="PF01048"/>
    </source>
</evidence>
<name>A0A5N5EJT5_9ACTN</name>
<keyword evidence="4" id="KW-1185">Reference proteome</keyword>
<dbReference type="EMBL" id="VYUA01000015">
    <property type="protein sequence ID" value="KAB2591116.1"/>
    <property type="molecule type" value="Genomic_DNA"/>
</dbReference>
<dbReference type="InterPro" id="IPR000845">
    <property type="entry name" value="Nucleoside_phosphorylase_d"/>
</dbReference>